<organism evidence="6 7">
    <name type="scientific">Glycine soja</name>
    <name type="common">Wild soybean</name>
    <dbReference type="NCBI Taxonomy" id="3848"/>
    <lineage>
        <taxon>Eukaryota</taxon>
        <taxon>Viridiplantae</taxon>
        <taxon>Streptophyta</taxon>
        <taxon>Embryophyta</taxon>
        <taxon>Tracheophyta</taxon>
        <taxon>Spermatophyta</taxon>
        <taxon>Magnoliopsida</taxon>
        <taxon>eudicotyledons</taxon>
        <taxon>Gunneridae</taxon>
        <taxon>Pentapetalae</taxon>
        <taxon>rosids</taxon>
        <taxon>fabids</taxon>
        <taxon>Fabales</taxon>
        <taxon>Fabaceae</taxon>
        <taxon>Papilionoideae</taxon>
        <taxon>50 kb inversion clade</taxon>
        <taxon>NPAAA clade</taxon>
        <taxon>indigoferoid/millettioid clade</taxon>
        <taxon>Phaseoleae</taxon>
        <taxon>Glycine</taxon>
        <taxon>Glycine subgen. Soja</taxon>
    </lineage>
</organism>
<proteinExistence type="inferred from homology"/>
<dbReference type="InterPro" id="IPR022546">
    <property type="entry name" value="Uncharacterised_Ycf68"/>
</dbReference>
<name>A0A445HN91_GLYSO</name>
<dbReference type="GO" id="GO:0009507">
    <property type="term" value="C:chloroplast"/>
    <property type="evidence" value="ECO:0007669"/>
    <property type="project" value="UniProtKB-SubCell"/>
</dbReference>
<keyword evidence="5" id="KW-0934">Plastid</keyword>
<evidence type="ECO:0000256" key="5">
    <source>
        <dbReference type="ARBA" id="ARBA00022640"/>
    </source>
</evidence>
<comment type="subcellular location">
    <subcellularLocation>
        <location evidence="1">Plastid</location>
        <location evidence="1">Chloroplast</location>
    </subcellularLocation>
</comment>
<evidence type="ECO:0000256" key="3">
    <source>
        <dbReference type="ARBA" id="ARBA00021456"/>
    </source>
</evidence>
<keyword evidence="4" id="KW-0150">Chloroplast</keyword>
<comment type="similarity">
    <text evidence="2">Belongs to the ycf68 family.</text>
</comment>
<evidence type="ECO:0000313" key="6">
    <source>
        <dbReference type="EMBL" id="RZB75044.1"/>
    </source>
</evidence>
<gene>
    <name evidence="6" type="ORF">D0Y65_033791</name>
</gene>
<evidence type="ECO:0000256" key="2">
    <source>
        <dbReference type="ARBA" id="ARBA00007638"/>
    </source>
</evidence>
<evidence type="ECO:0000256" key="1">
    <source>
        <dbReference type="ARBA" id="ARBA00004229"/>
    </source>
</evidence>
<reference evidence="6 7" key="1">
    <citation type="submission" date="2018-09" db="EMBL/GenBank/DDBJ databases">
        <title>A high-quality reference genome of wild soybean provides a powerful tool to mine soybean genomes.</title>
        <authorList>
            <person name="Xie M."/>
            <person name="Chung C.Y.L."/>
            <person name="Li M.-W."/>
            <person name="Wong F.-L."/>
            <person name="Chan T.-F."/>
            <person name="Lam H.-M."/>
        </authorList>
    </citation>
    <scope>NUCLEOTIDE SEQUENCE [LARGE SCALE GENOMIC DNA]</scope>
    <source>
        <strain evidence="7">cv. W05</strain>
        <tissue evidence="6">Hypocotyl of etiolated seedlings</tissue>
    </source>
</reference>
<keyword evidence="7" id="KW-1185">Reference proteome</keyword>
<protein>
    <recommendedName>
        <fullName evidence="3">Uncharacterized protein ycf68</fullName>
    </recommendedName>
</protein>
<dbReference type="EMBL" id="QZWG01000012">
    <property type="protein sequence ID" value="RZB75044.1"/>
    <property type="molecule type" value="Genomic_DNA"/>
</dbReference>
<comment type="caution">
    <text evidence="6">The sequence shown here is derived from an EMBL/GenBank/DDBJ whole genome shotgun (WGS) entry which is preliminary data.</text>
</comment>
<dbReference type="Proteomes" id="UP000289340">
    <property type="component" value="Chromosome 12"/>
</dbReference>
<dbReference type="Pfam" id="PF10839">
    <property type="entry name" value="DUF2647"/>
    <property type="match status" value="1"/>
</dbReference>
<evidence type="ECO:0000313" key="7">
    <source>
        <dbReference type="Proteomes" id="UP000289340"/>
    </source>
</evidence>
<sequence>MAYFSCLNRGLKPNLSSGRIDGTIKVRSNVDPTFFSLVGSRRSRGTTTTPLFSRIHTSLISLGLVSMKKNEIPNNVSSHIKNYDIIPFILGSMMVIHQESQPVDWKTSAD</sequence>
<dbReference type="AlphaFoldDB" id="A0A445HN91"/>
<evidence type="ECO:0000256" key="4">
    <source>
        <dbReference type="ARBA" id="ARBA00022528"/>
    </source>
</evidence>
<accession>A0A445HN91</accession>